<dbReference type="OrthoDB" id="9787729at2"/>
<sequence>MSVKVASEWLNSCSGCEISVVDMGERLLDVLQMAEFVHIPALMDHKYFGQLGDGRHLEIPEADVGLISGGIRNEEHLEVAKEMRAKCKVIIALGTCATHGGIPALCNSYRNEEILERAFGTETTDPNAFEPEEPLPHLLDACHALDEHIQVDLYMPGCPPHPDHVFSALTALVRGTAPELPGKSVCDTCPTVREGKGQLKALRRFVQSPHYGAPDEPLEKMRCLLEQGFLCMGPVTRAGCGGDKVTPRCISARVPCRGCYGPVQHDGNQMVDMLNALASNGIDVRSLPEHVSLLRFSGAHRRLRPKRQRKEA</sequence>
<dbReference type="InterPro" id="IPR037024">
    <property type="entry name" value="NiFe_Hase_small_N_sf"/>
</dbReference>
<organism evidence="5 6">
    <name type="scientific">Desulfacinum infernum DSM 9756</name>
    <dbReference type="NCBI Taxonomy" id="1121391"/>
    <lineage>
        <taxon>Bacteria</taxon>
        <taxon>Pseudomonadati</taxon>
        <taxon>Thermodesulfobacteriota</taxon>
        <taxon>Syntrophobacteria</taxon>
        <taxon>Syntrophobacterales</taxon>
        <taxon>Syntrophobacteraceae</taxon>
        <taxon>Desulfacinum</taxon>
    </lineage>
</organism>
<evidence type="ECO:0000313" key="5">
    <source>
        <dbReference type="EMBL" id="SHE71331.1"/>
    </source>
</evidence>
<dbReference type="GO" id="GO:0016491">
    <property type="term" value="F:oxidoreductase activity"/>
    <property type="evidence" value="ECO:0007669"/>
    <property type="project" value="UniProtKB-KW"/>
</dbReference>
<dbReference type="InterPro" id="IPR051349">
    <property type="entry name" value="Hydrogenase_assoc-protein"/>
</dbReference>
<dbReference type="PANTHER" id="PTHR42845:SF2">
    <property type="entry name" value="F420-NON-REDUCING HYDROGENASE VHU SUBUNIT G"/>
    <property type="match status" value="1"/>
</dbReference>
<dbReference type="InterPro" id="IPR006137">
    <property type="entry name" value="NADH_UbQ_OxRdtase-like_20kDa"/>
</dbReference>
<dbReference type="Pfam" id="PF01058">
    <property type="entry name" value="Oxidored_q6"/>
    <property type="match status" value="1"/>
</dbReference>
<gene>
    <name evidence="5" type="ORF">SAMN02745206_00727</name>
</gene>
<keyword evidence="2" id="KW-0574">Periplasm</keyword>
<name>A0A1M4VQE5_9BACT</name>
<dbReference type="AlphaFoldDB" id="A0A1M4VQE5"/>
<dbReference type="SUPFAM" id="SSF56770">
    <property type="entry name" value="HydA/Nqo6-like"/>
    <property type="match status" value="1"/>
</dbReference>
<dbReference type="RefSeq" id="WP_073037040.1">
    <property type="nucleotide sequence ID" value="NZ_FQVB01000006.1"/>
</dbReference>
<evidence type="ECO:0000313" key="6">
    <source>
        <dbReference type="Proteomes" id="UP000184076"/>
    </source>
</evidence>
<dbReference type="EMBL" id="FQVB01000006">
    <property type="protein sequence ID" value="SHE71331.1"/>
    <property type="molecule type" value="Genomic_DNA"/>
</dbReference>
<dbReference type="STRING" id="1121391.SAMN02745206_00727"/>
<dbReference type="Proteomes" id="UP000184076">
    <property type="component" value="Unassembled WGS sequence"/>
</dbReference>
<keyword evidence="6" id="KW-1185">Reference proteome</keyword>
<dbReference type="PANTHER" id="PTHR42845">
    <property type="entry name" value="COENZYME F420-REDUCING HYDROGENASE, GAMMA SUBUNIT"/>
    <property type="match status" value="1"/>
</dbReference>
<dbReference type="Gene3D" id="3.40.50.700">
    <property type="entry name" value="NADH:ubiquinone oxidoreductase-like, 20kDa subunit"/>
    <property type="match status" value="1"/>
</dbReference>
<accession>A0A1M4VQE5</accession>
<proteinExistence type="predicted"/>
<dbReference type="GO" id="GO:0051536">
    <property type="term" value="F:iron-sulfur cluster binding"/>
    <property type="evidence" value="ECO:0007669"/>
    <property type="project" value="InterPro"/>
</dbReference>
<evidence type="ECO:0000256" key="1">
    <source>
        <dbReference type="ARBA" id="ARBA00004418"/>
    </source>
</evidence>
<comment type="subcellular location">
    <subcellularLocation>
        <location evidence="1">Periplasm</location>
    </subcellularLocation>
</comment>
<dbReference type="GO" id="GO:0042597">
    <property type="term" value="C:periplasmic space"/>
    <property type="evidence" value="ECO:0007669"/>
    <property type="project" value="UniProtKB-SubCell"/>
</dbReference>
<feature type="domain" description="NADH:ubiquinone oxidoreductase-like 20kDa subunit" evidence="4">
    <location>
        <begin position="13"/>
        <end position="172"/>
    </location>
</feature>
<keyword evidence="3" id="KW-0560">Oxidoreductase</keyword>
<evidence type="ECO:0000259" key="4">
    <source>
        <dbReference type="Pfam" id="PF01058"/>
    </source>
</evidence>
<reference evidence="6" key="1">
    <citation type="submission" date="2016-11" db="EMBL/GenBank/DDBJ databases">
        <authorList>
            <person name="Varghese N."/>
            <person name="Submissions S."/>
        </authorList>
    </citation>
    <scope>NUCLEOTIDE SEQUENCE [LARGE SCALE GENOMIC DNA]</scope>
    <source>
        <strain evidence="6">DSM 9756</strain>
    </source>
</reference>
<evidence type="ECO:0000256" key="2">
    <source>
        <dbReference type="ARBA" id="ARBA00022764"/>
    </source>
</evidence>
<evidence type="ECO:0000256" key="3">
    <source>
        <dbReference type="ARBA" id="ARBA00023002"/>
    </source>
</evidence>
<protein>
    <submittedName>
        <fullName evidence="5">F420-non-reducing hydrogenase small subunit</fullName>
    </submittedName>
</protein>